<keyword evidence="2" id="KW-1185">Reference proteome</keyword>
<dbReference type="RefSeq" id="WP_406786750.1">
    <property type="nucleotide sequence ID" value="NZ_JBJIAA010000004.1"/>
</dbReference>
<name>A0ABW8TC74_9CLOT</name>
<dbReference type="EMBL" id="JBJIAA010000004">
    <property type="protein sequence ID" value="MFL0250086.1"/>
    <property type="molecule type" value="Genomic_DNA"/>
</dbReference>
<protein>
    <recommendedName>
        <fullName evidence="3">DUF3139 domain-containing protein</fullName>
    </recommendedName>
</protein>
<gene>
    <name evidence="1" type="ORF">ACJDT4_06590</name>
</gene>
<evidence type="ECO:0008006" key="3">
    <source>
        <dbReference type="Google" id="ProtNLM"/>
    </source>
</evidence>
<organism evidence="1 2">
    <name type="scientific">Clostridium neuense</name>
    <dbReference type="NCBI Taxonomy" id="1728934"/>
    <lineage>
        <taxon>Bacteria</taxon>
        <taxon>Bacillati</taxon>
        <taxon>Bacillota</taxon>
        <taxon>Clostridia</taxon>
        <taxon>Eubacteriales</taxon>
        <taxon>Clostridiaceae</taxon>
        <taxon>Clostridium</taxon>
    </lineage>
</organism>
<comment type="caution">
    <text evidence="1">The sequence shown here is derived from an EMBL/GenBank/DDBJ whole genome shotgun (WGS) entry which is preliminary data.</text>
</comment>
<reference evidence="1 2" key="1">
    <citation type="submission" date="2024-11" db="EMBL/GenBank/DDBJ databases">
        <authorList>
            <person name="Heng Y.C."/>
            <person name="Lim A.C.H."/>
            <person name="Lee J.K.Y."/>
            <person name="Kittelmann S."/>
        </authorList>
    </citation>
    <scope>NUCLEOTIDE SEQUENCE [LARGE SCALE GENOMIC DNA]</scope>
    <source>
        <strain evidence="1 2">WILCCON 0114</strain>
    </source>
</reference>
<evidence type="ECO:0000313" key="2">
    <source>
        <dbReference type="Proteomes" id="UP001623592"/>
    </source>
</evidence>
<sequence length="113" mass="12963">MKKAVVGLIVIILFCLEVYKVYNYGSSPYLGKYRSPKSNTTLVLKRGDKCTLVGNQLKESTYSYGSYNIKDNKITIYLNKNYCGSSYLKGKFQGASISFFNKLEKEDNIYYKE</sequence>
<accession>A0ABW8TC74</accession>
<dbReference type="Proteomes" id="UP001623592">
    <property type="component" value="Unassembled WGS sequence"/>
</dbReference>
<evidence type="ECO:0000313" key="1">
    <source>
        <dbReference type="EMBL" id="MFL0250086.1"/>
    </source>
</evidence>
<proteinExistence type="predicted"/>